<dbReference type="InterPro" id="IPR025201">
    <property type="entry name" value="KdpD_TM"/>
</dbReference>
<keyword evidence="10" id="KW-0067">ATP-binding</keyword>
<evidence type="ECO:0000256" key="6">
    <source>
        <dbReference type="ARBA" id="ARBA00022679"/>
    </source>
</evidence>
<dbReference type="Pfam" id="PF00512">
    <property type="entry name" value="HisKA"/>
    <property type="match status" value="1"/>
</dbReference>
<evidence type="ECO:0000256" key="10">
    <source>
        <dbReference type="ARBA" id="ARBA00022840"/>
    </source>
</evidence>
<dbReference type="EC" id="2.7.13.3" evidence="4"/>
<evidence type="ECO:0000256" key="9">
    <source>
        <dbReference type="ARBA" id="ARBA00022777"/>
    </source>
</evidence>
<dbReference type="Pfam" id="PF02518">
    <property type="entry name" value="HATPase_c"/>
    <property type="match status" value="1"/>
</dbReference>
<dbReference type="InterPro" id="IPR003852">
    <property type="entry name" value="Sig_transdc_His_kinase_KdpD_N"/>
</dbReference>
<evidence type="ECO:0000256" key="12">
    <source>
        <dbReference type="ARBA" id="ARBA00023012"/>
    </source>
</evidence>
<dbReference type="Proteomes" id="UP001202922">
    <property type="component" value="Unassembled WGS sequence"/>
</dbReference>
<comment type="subcellular location">
    <subcellularLocation>
        <location evidence="3">Cell membrane</location>
    </subcellularLocation>
    <subcellularLocation>
        <location evidence="2">Membrane</location>
        <topology evidence="2">Multi-pass membrane protein</topology>
    </subcellularLocation>
</comment>
<dbReference type="InterPro" id="IPR003594">
    <property type="entry name" value="HATPase_dom"/>
</dbReference>
<organism evidence="16 17">
    <name type="scientific">Sinomonas terrae</name>
    <dbReference type="NCBI Taxonomy" id="2908838"/>
    <lineage>
        <taxon>Bacteria</taxon>
        <taxon>Bacillati</taxon>
        <taxon>Actinomycetota</taxon>
        <taxon>Actinomycetes</taxon>
        <taxon>Micrococcales</taxon>
        <taxon>Micrococcaceae</taxon>
        <taxon>Sinomonas</taxon>
    </lineage>
</organism>
<protein>
    <recommendedName>
        <fullName evidence="4">histidine kinase</fullName>
        <ecNumber evidence="4">2.7.13.3</ecNumber>
    </recommendedName>
</protein>
<dbReference type="Gene3D" id="3.40.50.620">
    <property type="entry name" value="HUPs"/>
    <property type="match status" value="1"/>
</dbReference>
<comment type="caution">
    <text evidence="16">The sequence shown here is derived from an EMBL/GenBank/DDBJ whole genome shotgun (WGS) entry which is preliminary data.</text>
</comment>
<evidence type="ECO:0000256" key="1">
    <source>
        <dbReference type="ARBA" id="ARBA00000085"/>
    </source>
</evidence>
<dbReference type="SUPFAM" id="SSF55874">
    <property type="entry name" value="ATPase domain of HSP90 chaperone/DNA topoisomerase II/histidine kinase"/>
    <property type="match status" value="1"/>
</dbReference>
<dbReference type="Gene3D" id="1.20.120.620">
    <property type="entry name" value="Backbone structure of the membrane domain of e. Coli histidine kinase receptor kdpd"/>
    <property type="match status" value="1"/>
</dbReference>
<evidence type="ECO:0000313" key="17">
    <source>
        <dbReference type="Proteomes" id="UP001202922"/>
    </source>
</evidence>
<dbReference type="SMART" id="SM00387">
    <property type="entry name" value="HATPase_c"/>
    <property type="match status" value="1"/>
</dbReference>
<dbReference type="Gene3D" id="3.40.50.300">
    <property type="entry name" value="P-loop containing nucleotide triphosphate hydrolases"/>
    <property type="match status" value="1"/>
</dbReference>
<keyword evidence="5" id="KW-0597">Phosphoprotein</keyword>
<keyword evidence="9" id="KW-0418">Kinase</keyword>
<evidence type="ECO:0000256" key="3">
    <source>
        <dbReference type="ARBA" id="ARBA00004236"/>
    </source>
</evidence>
<keyword evidence="17" id="KW-1185">Reference proteome</keyword>
<keyword evidence="7 14" id="KW-0812">Transmembrane</keyword>
<name>A0ABS9U1P0_9MICC</name>
<dbReference type="Gene3D" id="1.10.287.130">
    <property type="match status" value="1"/>
</dbReference>
<feature type="transmembrane region" description="Helical" evidence="14">
    <location>
        <begin position="456"/>
        <end position="475"/>
    </location>
</feature>
<dbReference type="PANTHER" id="PTHR45569:SF1">
    <property type="entry name" value="SENSOR PROTEIN KDPD"/>
    <property type="match status" value="1"/>
</dbReference>
<gene>
    <name evidence="16" type="ORF">L0M17_09615</name>
</gene>
<dbReference type="InterPro" id="IPR036890">
    <property type="entry name" value="HATPase_C_sf"/>
</dbReference>
<dbReference type="SUPFAM" id="SSF52402">
    <property type="entry name" value="Adenine nucleotide alpha hydrolases-like"/>
    <property type="match status" value="1"/>
</dbReference>
<dbReference type="PROSITE" id="PS50109">
    <property type="entry name" value="HIS_KIN"/>
    <property type="match status" value="1"/>
</dbReference>
<evidence type="ECO:0000256" key="7">
    <source>
        <dbReference type="ARBA" id="ARBA00022692"/>
    </source>
</evidence>
<evidence type="ECO:0000256" key="13">
    <source>
        <dbReference type="ARBA" id="ARBA00023136"/>
    </source>
</evidence>
<keyword evidence="12" id="KW-0902">Two-component regulatory system</keyword>
<evidence type="ECO:0000259" key="15">
    <source>
        <dbReference type="PROSITE" id="PS50109"/>
    </source>
</evidence>
<dbReference type="Pfam" id="PF00582">
    <property type="entry name" value="Usp"/>
    <property type="match status" value="1"/>
</dbReference>
<keyword evidence="11 14" id="KW-1133">Transmembrane helix</keyword>
<proteinExistence type="predicted"/>
<feature type="domain" description="Histidine kinase" evidence="15">
    <location>
        <begin position="616"/>
        <end position="835"/>
    </location>
</feature>
<dbReference type="PANTHER" id="PTHR45569">
    <property type="entry name" value="SENSOR PROTEIN KDPD"/>
    <property type="match status" value="1"/>
</dbReference>
<keyword evidence="6" id="KW-0808">Transferase</keyword>
<dbReference type="InterPro" id="IPR003661">
    <property type="entry name" value="HisK_dim/P_dom"/>
</dbReference>
<evidence type="ECO:0000256" key="4">
    <source>
        <dbReference type="ARBA" id="ARBA00012438"/>
    </source>
</evidence>
<keyword evidence="8" id="KW-0547">Nucleotide-binding</keyword>
<evidence type="ECO:0000256" key="5">
    <source>
        <dbReference type="ARBA" id="ARBA00022553"/>
    </source>
</evidence>
<dbReference type="SMART" id="SM00388">
    <property type="entry name" value="HisKA"/>
    <property type="match status" value="1"/>
</dbReference>
<dbReference type="InterPro" id="IPR036097">
    <property type="entry name" value="HisK_dim/P_sf"/>
</dbReference>
<dbReference type="Pfam" id="PF13493">
    <property type="entry name" value="DUF4118"/>
    <property type="match status" value="1"/>
</dbReference>
<dbReference type="InterPro" id="IPR004358">
    <property type="entry name" value="Sig_transdc_His_kin-like_C"/>
</dbReference>
<dbReference type="InterPro" id="IPR005467">
    <property type="entry name" value="His_kinase_dom"/>
</dbReference>
<sequence>MDRGSLRIFLGAAPGVGKTYAMLEEAHRLAGAGTDVVVGVVMDHGRAATAALVEGLETVPLRAVDYRGTELPEMDIDAVLARRPHTALVDEYAHTNAPGSRHAKRWEDVDELLEAGIDVLTTVNVQHLASLNDVVAAITGTRQQEVIPDAIVRKADQIELVDIPPELLRQRLSSGLVYAPDKIDAALANYFRLGNLSALREIALIWLADRVEEGLAEYRQRHRIDETWPARERVVVALTGGPEGESLVRRAARILSRVSGGDLLAVHVRTPDGLAEGTEQSLTAQRRLVEDLGGSYHQLAGDDIASTLLEFARSVNATQIVVGISRHNRLQQFLGRGGVGSAVVRDSGEIDVHMVTHPLAGRGPRLRLTPLLGRNRAIAGYILAFVVPILMTAALLPFPQLNLTTHVLAHLCAVVLVAFIGGLWPAVVAAVFDSLLLNYFVTPPVGTLTIDDPQNFFALLAFLAVAVAFSLVVGVSSRRSRDAVAARAEASTLSELASSSLARDQSADEFLEQLRAEFQLDAVSLLSASDGTWKVRASAGGDAPARPEEADGADPLDAQQSLVWKGRPLSGRERRLLSAFEAHLTALLERQQLTLSLRETVKLGEANRIRTSILRAVSHDLRTPLAGIRLAVTALKRQRDKMTREEHAEMLDTIDSYSNRLDNLVANLLDMSRIDSAAVSVLHEPVTWLDVVSEVLSELPPDAVRVDLAPNLPALDGDRGLLVRALANVVENAVKYAPNSDVVIVATTGGLLAPSIGDRPVSELRVVDHGSGVPPERVMAMFQPFQRLGDEGTGPGIGLGLAVAKGFIEAMDGELGAEPTPGGGLTMVIRMPLYAGPRD</sequence>
<dbReference type="InterPro" id="IPR027417">
    <property type="entry name" value="P-loop_NTPase"/>
</dbReference>
<dbReference type="Gene3D" id="3.30.565.10">
    <property type="entry name" value="Histidine kinase-like ATPase, C-terminal domain"/>
    <property type="match status" value="1"/>
</dbReference>
<dbReference type="InterPro" id="IPR052023">
    <property type="entry name" value="Histidine_kinase_KdpD"/>
</dbReference>
<dbReference type="InterPro" id="IPR014729">
    <property type="entry name" value="Rossmann-like_a/b/a_fold"/>
</dbReference>
<dbReference type="RefSeq" id="WP_241053750.1">
    <property type="nucleotide sequence ID" value="NZ_JAKZBV010000001.1"/>
</dbReference>
<comment type="catalytic activity">
    <reaction evidence="1">
        <text>ATP + protein L-histidine = ADP + protein N-phospho-L-histidine.</text>
        <dbReference type="EC" id="2.7.13.3"/>
    </reaction>
</comment>
<dbReference type="EMBL" id="JAKZBV010000001">
    <property type="protein sequence ID" value="MCH6470230.1"/>
    <property type="molecule type" value="Genomic_DNA"/>
</dbReference>
<keyword evidence="13 14" id="KW-0472">Membrane</keyword>
<evidence type="ECO:0000256" key="8">
    <source>
        <dbReference type="ARBA" id="ARBA00022741"/>
    </source>
</evidence>
<evidence type="ECO:0000313" key="16">
    <source>
        <dbReference type="EMBL" id="MCH6470230.1"/>
    </source>
</evidence>
<reference evidence="16 17" key="1">
    <citation type="submission" date="2022-03" db="EMBL/GenBank/DDBJ databases">
        <title>Sinomonas sp. isolated from a soil.</title>
        <authorList>
            <person name="Han J."/>
            <person name="Kim D.-U."/>
        </authorList>
    </citation>
    <scope>NUCLEOTIDE SEQUENCE [LARGE SCALE GENOMIC DNA]</scope>
    <source>
        <strain evidence="16 17">5-5</strain>
    </source>
</reference>
<dbReference type="SUPFAM" id="SSF47384">
    <property type="entry name" value="Homodimeric domain of signal transducing histidine kinase"/>
    <property type="match status" value="1"/>
</dbReference>
<dbReference type="InterPro" id="IPR006016">
    <property type="entry name" value="UspA"/>
</dbReference>
<evidence type="ECO:0000256" key="14">
    <source>
        <dbReference type="SAM" id="Phobius"/>
    </source>
</evidence>
<evidence type="ECO:0000256" key="11">
    <source>
        <dbReference type="ARBA" id="ARBA00022989"/>
    </source>
</evidence>
<dbReference type="InterPro" id="IPR038318">
    <property type="entry name" value="KdpD_sf"/>
</dbReference>
<dbReference type="CDD" id="cd00082">
    <property type="entry name" value="HisKA"/>
    <property type="match status" value="1"/>
</dbReference>
<evidence type="ECO:0000256" key="2">
    <source>
        <dbReference type="ARBA" id="ARBA00004141"/>
    </source>
</evidence>
<dbReference type="PRINTS" id="PR00344">
    <property type="entry name" value="BCTRLSENSOR"/>
</dbReference>
<accession>A0ABS9U1P0</accession>
<feature type="transmembrane region" description="Helical" evidence="14">
    <location>
        <begin position="378"/>
        <end position="396"/>
    </location>
</feature>
<feature type="transmembrane region" description="Helical" evidence="14">
    <location>
        <begin position="408"/>
        <end position="436"/>
    </location>
</feature>
<dbReference type="Pfam" id="PF02702">
    <property type="entry name" value="KdpD"/>
    <property type="match status" value="1"/>
</dbReference>